<comment type="caution">
    <text evidence="2">The sequence shown here is derived from an EMBL/GenBank/DDBJ whole genome shotgun (WGS) entry which is preliminary data.</text>
</comment>
<evidence type="ECO:0000313" key="3">
    <source>
        <dbReference type="Proteomes" id="UP000729701"/>
    </source>
</evidence>
<dbReference type="InterPro" id="IPR011468">
    <property type="entry name" value="DUF1574"/>
</dbReference>
<organism evidence="2 3">
    <name type="scientific">Cyanomargarita calcarea GSE-NOS-MK-12-04C</name>
    <dbReference type="NCBI Taxonomy" id="2839659"/>
    <lineage>
        <taxon>Bacteria</taxon>
        <taxon>Bacillati</taxon>
        <taxon>Cyanobacteriota</taxon>
        <taxon>Cyanophyceae</taxon>
        <taxon>Nostocales</taxon>
        <taxon>Cyanomargaritaceae</taxon>
        <taxon>Cyanomargarita</taxon>
    </lineage>
</organism>
<name>A0A951QM02_9CYAN</name>
<dbReference type="AlphaFoldDB" id="A0A951QM02"/>
<sequence length="988" mass="110101">MKTVVLDKQKNLVQWVSQATGINTFGVKVRLRGNDLHILCEGVECPQRWRTLSDLLKALQQTDLDALTDLNEQPSIYQVFVYGRKKGQKRPEWCHRVYLNQLDKHLEQVSQALLEDEEKSRLPGGAMIVSNESLARAGDPMAIARYLSETLSSLGVAVEVKVKKQKPNFSASTEENRLWIFCQSSYTPDPSLIAEPIAQKLRSLKLSGYQDAVIASQVNGESAPDWLLRIDLTPPFEMLKEWARWGDIQAIARLLNEILSDSKVAVQASLKESTLHIFCKPAFDPLETAAAPDKTLCLTAILPQIEAIAPQGILATTIYGQKTGEKQPTWIDWHPLPAAAHPALAVPPLELANSGDQPAITFLLERLLNPDLDFRLQTGGIRVLLLKKSDLLHIMCDGPVCPNRQKVAKPVTQFVGQLKIADLAGIRVYGRRSGNKQPFWNYGTDFERRERLVSEPTPEFAATSAYVQELLNSESDEPVLRPDLTTEEVQTFVTRIAQDWRTTVRKILMGTQLFTEANQSPARNPEHQERRVALIWGTLGLLLTLQSDWVLGQIISRTTPLQKSVISASSKPATVKGTQTERTAFFASNRNNSNSVFNASGFTQTEEDQPRSKGTATAILLAARSQAPSFNARQLDEQFALYKQRIAKKGSPPDVLIIGSSRALRGVDPTALAKALGTQGYPNMDVFNFGINGATAQVVDFILRHVLEPSELPKLILWADGARAFNSGRDDTTFKAIAASEGYKKVLEKSTAGKKSTENPDQASTSKQSNKGEKLDSGYQALNSWFNQSFSGISATYNQRDRLKSLLNQQLKSLPVMSNFKEAHNGVNKSSTDPTSNAEDDSSSLQAVDFDGFLPLSIRFNPATYYQKHSKVPGSYDNDYKFFQLGGDQDEALQAVMSFAESKKIQLIFVNMPLSTEYLDPIRKDYEQQFQQYMLHLAERPNFIYRDLSQLLLTANDLFSDPSHLNRYGAYEVSKKLANDPMIPWSAK</sequence>
<dbReference type="EMBL" id="JAHHGZ010000014">
    <property type="protein sequence ID" value="MBW4668709.1"/>
    <property type="molecule type" value="Genomic_DNA"/>
</dbReference>
<feature type="region of interest" description="Disordered" evidence="1">
    <location>
        <begin position="750"/>
        <end position="774"/>
    </location>
</feature>
<feature type="compositionally biased region" description="Polar residues" evidence="1">
    <location>
        <begin position="759"/>
        <end position="769"/>
    </location>
</feature>
<feature type="compositionally biased region" description="Polar residues" evidence="1">
    <location>
        <begin position="827"/>
        <end position="837"/>
    </location>
</feature>
<reference evidence="2" key="2">
    <citation type="journal article" date="2022" name="Microbiol. Resour. Announc.">
        <title>Metagenome Sequencing to Explore Phylogenomics of Terrestrial Cyanobacteria.</title>
        <authorList>
            <person name="Ward R.D."/>
            <person name="Stajich J.E."/>
            <person name="Johansen J.R."/>
            <person name="Huntemann M."/>
            <person name="Clum A."/>
            <person name="Foster B."/>
            <person name="Foster B."/>
            <person name="Roux S."/>
            <person name="Palaniappan K."/>
            <person name="Varghese N."/>
            <person name="Mukherjee S."/>
            <person name="Reddy T.B.K."/>
            <person name="Daum C."/>
            <person name="Copeland A."/>
            <person name="Chen I.A."/>
            <person name="Ivanova N.N."/>
            <person name="Kyrpides N.C."/>
            <person name="Shapiro N."/>
            <person name="Eloe-Fadrosh E.A."/>
            <person name="Pietrasiak N."/>
        </authorList>
    </citation>
    <scope>NUCLEOTIDE SEQUENCE</scope>
    <source>
        <strain evidence="2">GSE-NOS-MK-12-04C</strain>
    </source>
</reference>
<evidence type="ECO:0000256" key="1">
    <source>
        <dbReference type="SAM" id="MobiDB-lite"/>
    </source>
</evidence>
<proteinExistence type="predicted"/>
<gene>
    <name evidence="2" type="ORF">KME60_15085</name>
</gene>
<evidence type="ECO:0000313" key="2">
    <source>
        <dbReference type="EMBL" id="MBW4668709.1"/>
    </source>
</evidence>
<accession>A0A951QM02</accession>
<dbReference type="Pfam" id="PF07611">
    <property type="entry name" value="DUF1574"/>
    <property type="match status" value="1"/>
</dbReference>
<dbReference type="Proteomes" id="UP000729701">
    <property type="component" value="Unassembled WGS sequence"/>
</dbReference>
<feature type="region of interest" description="Disordered" evidence="1">
    <location>
        <begin position="822"/>
        <end position="842"/>
    </location>
</feature>
<reference evidence="2" key="1">
    <citation type="submission" date="2021-05" db="EMBL/GenBank/DDBJ databases">
        <authorList>
            <person name="Pietrasiak N."/>
            <person name="Ward R."/>
            <person name="Stajich J.E."/>
            <person name="Kurbessoian T."/>
        </authorList>
    </citation>
    <scope>NUCLEOTIDE SEQUENCE</scope>
    <source>
        <strain evidence="2">GSE-NOS-MK-12-04C</strain>
    </source>
</reference>
<protein>
    <submittedName>
        <fullName evidence="2">DUF1574 family protein</fullName>
    </submittedName>
</protein>
<dbReference type="SUPFAM" id="SSF52266">
    <property type="entry name" value="SGNH hydrolase"/>
    <property type="match status" value="1"/>
</dbReference>